<dbReference type="AlphaFoldDB" id="A0A934V9N0"/>
<dbReference type="PANTHER" id="PTHR40446">
    <property type="entry name" value="N-ACETYLGLUCOSAMINE-1-PHOSPHODIESTER ALPHA-N-ACETYLGLUCOSAMINIDASE"/>
    <property type="match status" value="1"/>
</dbReference>
<name>A0A934V9N0_9BACT</name>
<dbReference type="Proteomes" id="UP000658278">
    <property type="component" value="Unassembled WGS sequence"/>
</dbReference>
<protein>
    <submittedName>
        <fullName evidence="2">Phosphodiester glycosidase family protein</fullName>
    </submittedName>
</protein>
<organism evidence="2 3">
    <name type="scientific">Haloferula rosea</name>
    <dbReference type="NCBI Taxonomy" id="490093"/>
    <lineage>
        <taxon>Bacteria</taxon>
        <taxon>Pseudomonadati</taxon>
        <taxon>Verrucomicrobiota</taxon>
        <taxon>Verrucomicrobiia</taxon>
        <taxon>Verrucomicrobiales</taxon>
        <taxon>Verrucomicrobiaceae</taxon>
        <taxon>Haloferula</taxon>
    </lineage>
</organism>
<proteinExistence type="predicted"/>
<sequence>MFAKWTLSLWILVMVMPLTAKPERKEVDGITYHLLRVPAASVRVIWKDNAGKPLRTFPATTKFLESKGEDVQVLMNGGIFEPGGIPSGLLVQDGSTLHPVNRRPGKGNFYLMPNGIFQITAKGASVIRTDEYPLGNAAVTYAVQSGPLLLRKGKVHPAFNAPSTSRLHRNGVGVARNGDVVFAMTDFHSAKFPNLFEFAGLFRQLGCDDALFLDGDISQMRWGDGLKKPGNRFGSFIAVVGEATPDE</sequence>
<dbReference type="GO" id="GO:0016798">
    <property type="term" value="F:hydrolase activity, acting on glycosyl bonds"/>
    <property type="evidence" value="ECO:0007669"/>
    <property type="project" value="UniProtKB-KW"/>
</dbReference>
<reference evidence="2" key="1">
    <citation type="submission" date="2021-01" db="EMBL/GenBank/DDBJ databases">
        <title>Modified the classification status of verrucomicrobia.</title>
        <authorList>
            <person name="Feng X."/>
        </authorList>
    </citation>
    <scope>NUCLEOTIDE SEQUENCE</scope>
    <source>
        <strain evidence="2">KCTC 22201</strain>
    </source>
</reference>
<evidence type="ECO:0000313" key="2">
    <source>
        <dbReference type="EMBL" id="MBK1825408.1"/>
    </source>
</evidence>
<evidence type="ECO:0000259" key="1">
    <source>
        <dbReference type="Pfam" id="PF09992"/>
    </source>
</evidence>
<accession>A0A934V9N0</accession>
<keyword evidence="2" id="KW-0326">Glycosidase</keyword>
<gene>
    <name evidence="2" type="ORF">JIN81_00125</name>
</gene>
<dbReference type="PANTHER" id="PTHR40446:SF2">
    <property type="entry name" value="N-ACETYLGLUCOSAMINE-1-PHOSPHODIESTER ALPHA-N-ACETYLGLUCOSAMINIDASE"/>
    <property type="match status" value="1"/>
</dbReference>
<dbReference type="EMBL" id="JAENII010000001">
    <property type="protein sequence ID" value="MBK1825408.1"/>
    <property type="molecule type" value="Genomic_DNA"/>
</dbReference>
<keyword evidence="2" id="KW-0378">Hydrolase</keyword>
<keyword evidence="3" id="KW-1185">Reference proteome</keyword>
<comment type="caution">
    <text evidence="2">The sequence shown here is derived from an EMBL/GenBank/DDBJ whole genome shotgun (WGS) entry which is preliminary data.</text>
</comment>
<dbReference type="InterPro" id="IPR018711">
    <property type="entry name" value="NAGPA"/>
</dbReference>
<feature type="domain" description="Phosphodiester glycosidase" evidence="1">
    <location>
        <begin position="71"/>
        <end position="229"/>
    </location>
</feature>
<dbReference type="RefSeq" id="WP_200274977.1">
    <property type="nucleotide sequence ID" value="NZ_JAENII010000001.1"/>
</dbReference>
<dbReference type="Pfam" id="PF09992">
    <property type="entry name" value="NAGPA"/>
    <property type="match status" value="1"/>
</dbReference>
<evidence type="ECO:0000313" key="3">
    <source>
        <dbReference type="Proteomes" id="UP000658278"/>
    </source>
</evidence>